<comment type="caution">
    <text evidence="12">The sequence shown here is derived from an EMBL/GenBank/DDBJ whole genome shotgun (WGS) entry which is preliminary data.</text>
</comment>
<evidence type="ECO:0000256" key="9">
    <source>
        <dbReference type="PIRSR" id="PIRSR000005-2"/>
    </source>
</evidence>
<protein>
    <submittedName>
        <fullName evidence="12">Cytochrome c</fullName>
    </submittedName>
</protein>
<reference evidence="12" key="2">
    <citation type="submission" date="2020-09" db="EMBL/GenBank/DDBJ databases">
        <authorList>
            <person name="Sun Q."/>
            <person name="Zhou Y."/>
        </authorList>
    </citation>
    <scope>NUCLEOTIDE SEQUENCE</scope>
    <source>
        <strain evidence="12">CGMCC 1.10998</strain>
    </source>
</reference>
<sequence>MKRIYSERWPHVILAVFSLLCSYVACGPAFAADTASRGKKLAQACIACHGLDGNTKNATLYPNIAGQLPAYIALQLENFKSGERPNPVMQAFASPLSSEQMQDLGSYYGALRPKAQPSTDAELEAAGKKIFTSGSVAGAPACTACHGTRGQGQAPFPRISSQPASYLLEQLHVYRDAPAFKNPLAMQMKAVAVKVSEGEMRAVSAYLATLK</sequence>
<evidence type="ECO:0000256" key="2">
    <source>
        <dbReference type="ARBA" id="ARBA00022448"/>
    </source>
</evidence>
<feature type="domain" description="Cytochrome c" evidence="11">
    <location>
        <begin position="122"/>
        <end position="211"/>
    </location>
</feature>
<dbReference type="InterPro" id="IPR036909">
    <property type="entry name" value="Cyt_c-like_dom_sf"/>
</dbReference>
<evidence type="ECO:0000256" key="6">
    <source>
        <dbReference type="ARBA" id="ARBA00022982"/>
    </source>
</evidence>
<keyword evidence="5" id="KW-0574">Periplasm</keyword>
<organism evidence="12 13">
    <name type="scientific">Undibacterium terreum</name>
    <dbReference type="NCBI Taxonomy" id="1224302"/>
    <lineage>
        <taxon>Bacteria</taxon>
        <taxon>Pseudomonadati</taxon>
        <taxon>Pseudomonadota</taxon>
        <taxon>Betaproteobacteria</taxon>
        <taxon>Burkholderiales</taxon>
        <taxon>Oxalobacteraceae</taxon>
        <taxon>Undibacterium</taxon>
    </lineage>
</organism>
<evidence type="ECO:0000313" key="12">
    <source>
        <dbReference type="EMBL" id="GGC74750.1"/>
    </source>
</evidence>
<dbReference type="PANTHER" id="PTHR33751">
    <property type="entry name" value="CBB3-TYPE CYTOCHROME C OXIDASE SUBUNIT FIXP"/>
    <property type="match status" value="1"/>
</dbReference>
<keyword evidence="7 9" id="KW-0408">Iron</keyword>
<dbReference type="Gene3D" id="1.10.760.10">
    <property type="entry name" value="Cytochrome c-like domain"/>
    <property type="match status" value="2"/>
</dbReference>
<feature type="binding site" description="axial binding residue" evidence="9">
    <location>
        <position position="146"/>
    </location>
    <ligand>
        <name>heme c</name>
        <dbReference type="ChEBI" id="CHEBI:61717"/>
        <label>2</label>
    </ligand>
    <ligandPart>
        <name>Fe</name>
        <dbReference type="ChEBI" id="CHEBI:18248"/>
    </ligandPart>
</feature>
<evidence type="ECO:0000256" key="10">
    <source>
        <dbReference type="SAM" id="SignalP"/>
    </source>
</evidence>
<feature type="binding site" description="axial binding residue" evidence="9">
    <location>
        <position position="89"/>
    </location>
    <ligand>
        <name>heme c</name>
        <dbReference type="ChEBI" id="CHEBI:61717"/>
        <label>1</label>
    </ligand>
    <ligandPart>
        <name>Fe</name>
        <dbReference type="ChEBI" id="CHEBI:18248"/>
    </ligandPart>
</feature>
<evidence type="ECO:0000256" key="7">
    <source>
        <dbReference type="ARBA" id="ARBA00023004"/>
    </source>
</evidence>
<feature type="binding site" description="covalent" evidence="8">
    <location>
        <position position="145"/>
    </location>
    <ligand>
        <name>heme c</name>
        <dbReference type="ChEBI" id="CHEBI:61717"/>
        <label>2</label>
    </ligand>
</feature>
<keyword evidence="13" id="KW-1185">Reference proteome</keyword>
<dbReference type="AlphaFoldDB" id="A0A916UJ00"/>
<evidence type="ECO:0000313" key="13">
    <source>
        <dbReference type="Proteomes" id="UP000637423"/>
    </source>
</evidence>
<evidence type="ECO:0000256" key="5">
    <source>
        <dbReference type="ARBA" id="ARBA00022764"/>
    </source>
</evidence>
<gene>
    <name evidence="12" type="ORF">GCM10011396_22500</name>
</gene>
<feature type="domain" description="Cytochrome c" evidence="11">
    <location>
        <begin position="33"/>
        <end position="112"/>
    </location>
</feature>
<keyword evidence="6" id="KW-0249">Electron transport</keyword>
<reference evidence="12" key="1">
    <citation type="journal article" date="2014" name="Int. J. Syst. Evol. Microbiol.">
        <title>Complete genome sequence of Corynebacterium casei LMG S-19264T (=DSM 44701T), isolated from a smear-ripened cheese.</title>
        <authorList>
            <consortium name="US DOE Joint Genome Institute (JGI-PGF)"/>
            <person name="Walter F."/>
            <person name="Albersmeier A."/>
            <person name="Kalinowski J."/>
            <person name="Ruckert C."/>
        </authorList>
    </citation>
    <scope>NUCLEOTIDE SEQUENCE</scope>
    <source>
        <strain evidence="12">CGMCC 1.10998</strain>
    </source>
</reference>
<comment type="subcellular location">
    <subcellularLocation>
        <location evidence="1">Periplasm</location>
    </subcellularLocation>
</comment>
<dbReference type="Pfam" id="PF00034">
    <property type="entry name" value="Cytochrom_C"/>
    <property type="match status" value="2"/>
</dbReference>
<accession>A0A916UJ00</accession>
<feature type="binding site" description="axial binding residue" evidence="9">
    <location>
        <position position="188"/>
    </location>
    <ligand>
        <name>heme c</name>
        <dbReference type="ChEBI" id="CHEBI:61717"/>
        <label>2</label>
    </ligand>
    <ligandPart>
        <name>Fe</name>
        <dbReference type="ChEBI" id="CHEBI:18248"/>
    </ligandPart>
</feature>
<dbReference type="Proteomes" id="UP000637423">
    <property type="component" value="Unassembled WGS sequence"/>
</dbReference>
<dbReference type="InterPro" id="IPR050597">
    <property type="entry name" value="Cytochrome_c_Oxidase_Subunit"/>
</dbReference>
<dbReference type="GO" id="GO:0009055">
    <property type="term" value="F:electron transfer activity"/>
    <property type="evidence" value="ECO:0007669"/>
    <property type="project" value="InterPro"/>
</dbReference>
<keyword evidence="10" id="KW-0732">Signal</keyword>
<dbReference type="RefSeq" id="WP_188566144.1">
    <property type="nucleotide sequence ID" value="NZ_BMED01000002.1"/>
</dbReference>
<feature type="signal peptide" evidence="10">
    <location>
        <begin position="1"/>
        <end position="31"/>
    </location>
</feature>
<dbReference type="PROSITE" id="PS51007">
    <property type="entry name" value="CYTC"/>
    <property type="match status" value="2"/>
</dbReference>
<dbReference type="GO" id="GO:0005506">
    <property type="term" value="F:iron ion binding"/>
    <property type="evidence" value="ECO:0007669"/>
    <property type="project" value="InterPro"/>
</dbReference>
<dbReference type="GO" id="GO:0020037">
    <property type="term" value="F:heme binding"/>
    <property type="evidence" value="ECO:0007669"/>
    <property type="project" value="InterPro"/>
</dbReference>
<dbReference type="InterPro" id="IPR024167">
    <property type="entry name" value="Cytochrome_c4-like"/>
</dbReference>
<dbReference type="PANTHER" id="PTHR33751:SF9">
    <property type="entry name" value="CYTOCHROME C4"/>
    <property type="match status" value="1"/>
</dbReference>
<dbReference type="GO" id="GO:0042597">
    <property type="term" value="C:periplasmic space"/>
    <property type="evidence" value="ECO:0007669"/>
    <property type="project" value="UniProtKB-SubCell"/>
</dbReference>
<evidence type="ECO:0000256" key="4">
    <source>
        <dbReference type="ARBA" id="ARBA00022723"/>
    </source>
</evidence>
<keyword evidence="3 8" id="KW-0349">Heme</keyword>
<feature type="binding site" description="covalent" evidence="8">
    <location>
        <position position="48"/>
    </location>
    <ligand>
        <name>heme c</name>
        <dbReference type="ChEBI" id="CHEBI:61717"/>
        <label>1</label>
    </ligand>
</feature>
<dbReference type="InterPro" id="IPR009056">
    <property type="entry name" value="Cyt_c-like_dom"/>
</dbReference>
<dbReference type="PIRSF" id="PIRSF000005">
    <property type="entry name" value="Cytochrome_c4"/>
    <property type="match status" value="1"/>
</dbReference>
<name>A0A916UJ00_9BURK</name>
<evidence type="ECO:0000259" key="11">
    <source>
        <dbReference type="PROSITE" id="PS51007"/>
    </source>
</evidence>
<feature type="binding site" description="covalent" evidence="8">
    <location>
        <position position="45"/>
    </location>
    <ligand>
        <name>heme c</name>
        <dbReference type="ChEBI" id="CHEBI:61717"/>
        <label>1</label>
    </ligand>
</feature>
<dbReference type="SUPFAM" id="SSF46626">
    <property type="entry name" value="Cytochrome c"/>
    <property type="match status" value="2"/>
</dbReference>
<comment type="PTM">
    <text evidence="8">Binds 2 heme c groups covalently per subunit.</text>
</comment>
<feature type="binding site" description="axial binding residue" evidence="9">
    <location>
        <position position="49"/>
    </location>
    <ligand>
        <name>heme c</name>
        <dbReference type="ChEBI" id="CHEBI:61717"/>
        <label>1</label>
    </ligand>
    <ligandPart>
        <name>Fe</name>
        <dbReference type="ChEBI" id="CHEBI:18248"/>
    </ligandPart>
</feature>
<feature type="chain" id="PRO_5037410800" evidence="10">
    <location>
        <begin position="32"/>
        <end position="211"/>
    </location>
</feature>
<keyword evidence="2" id="KW-0813">Transport</keyword>
<evidence type="ECO:0000256" key="8">
    <source>
        <dbReference type="PIRSR" id="PIRSR000005-1"/>
    </source>
</evidence>
<proteinExistence type="predicted"/>
<feature type="binding site" description="covalent" evidence="8">
    <location>
        <position position="142"/>
    </location>
    <ligand>
        <name>heme c</name>
        <dbReference type="ChEBI" id="CHEBI:61717"/>
        <label>2</label>
    </ligand>
</feature>
<dbReference type="EMBL" id="BMED01000002">
    <property type="protein sequence ID" value="GGC74750.1"/>
    <property type="molecule type" value="Genomic_DNA"/>
</dbReference>
<evidence type="ECO:0000256" key="1">
    <source>
        <dbReference type="ARBA" id="ARBA00004418"/>
    </source>
</evidence>
<keyword evidence="4 9" id="KW-0479">Metal-binding</keyword>
<evidence type="ECO:0000256" key="3">
    <source>
        <dbReference type="ARBA" id="ARBA00022617"/>
    </source>
</evidence>